<dbReference type="AlphaFoldDB" id="A0A226WTT9"/>
<proteinExistence type="inferred from homology"/>
<comment type="cofactor">
    <cofactor evidence="1">
        <name>heme b</name>
        <dbReference type="ChEBI" id="CHEBI:60344"/>
    </cofactor>
</comment>
<dbReference type="GO" id="GO:0046872">
    <property type="term" value="F:metal ion binding"/>
    <property type="evidence" value="ECO:0007669"/>
    <property type="project" value="UniProtKB-KW"/>
</dbReference>
<evidence type="ECO:0000256" key="7">
    <source>
        <dbReference type="ARBA" id="ARBA00022723"/>
    </source>
</evidence>
<feature type="transmembrane region" description="Helical" evidence="13">
    <location>
        <begin position="50"/>
        <end position="76"/>
    </location>
</feature>
<dbReference type="RefSeq" id="WP_089163769.1">
    <property type="nucleotide sequence ID" value="NZ_MTHB01000206.1"/>
</dbReference>
<evidence type="ECO:0000256" key="9">
    <source>
        <dbReference type="ARBA" id="ARBA00022989"/>
    </source>
</evidence>
<keyword evidence="8" id="KW-0249">Electron transport</keyword>
<evidence type="ECO:0000256" key="13">
    <source>
        <dbReference type="SAM" id="Phobius"/>
    </source>
</evidence>
<dbReference type="Pfam" id="PF01292">
    <property type="entry name" value="Ni_hydr_CYTB"/>
    <property type="match status" value="1"/>
</dbReference>
<dbReference type="PANTHER" id="PTHR30529:SF3">
    <property type="entry name" value="CYTOCHROME B561 HOMOLOG 1"/>
    <property type="match status" value="1"/>
</dbReference>
<comment type="similarity">
    <text evidence="12">Belongs to the cytochrome b561 family.</text>
</comment>
<keyword evidence="6 13" id="KW-0812">Transmembrane</keyword>
<reference evidence="16" key="1">
    <citation type="submission" date="2017-01" db="EMBL/GenBank/DDBJ databases">
        <title>Genome Analysis of Deinococcus marmoris KOPRI26562.</title>
        <authorList>
            <person name="Kim J.H."/>
            <person name="Oh H.-M."/>
        </authorList>
    </citation>
    <scope>NUCLEOTIDE SEQUENCE [LARGE SCALE GENOMIC DNA]</scope>
    <source>
        <strain evidence="16">PAMC 26633</strain>
    </source>
</reference>
<evidence type="ECO:0000256" key="5">
    <source>
        <dbReference type="ARBA" id="ARBA00022617"/>
    </source>
</evidence>
<evidence type="ECO:0000256" key="12">
    <source>
        <dbReference type="ARBA" id="ARBA00037975"/>
    </source>
</evidence>
<evidence type="ECO:0000313" key="15">
    <source>
        <dbReference type="EMBL" id="OXC74626.1"/>
    </source>
</evidence>
<name>A0A226WTT9_CABSO</name>
<keyword evidence="3" id="KW-0813">Transport</keyword>
<keyword evidence="4" id="KW-1003">Cell membrane</keyword>
<protein>
    <submittedName>
        <fullName evidence="15">Cytochrome B561</fullName>
    </submittedName>
</protein>
<evidence type="ECO:0000256" key="11">
    <source>
        <dbReference type="ARBA" id="ARBA00023136"/>
    </source>
</evidence>
<gene>
    <name evidence="15" type="ORF">BSU04_30535</name>
</gene>
<dbReference type="GO" id="GO:0020037">
    <property type="term" value="F:heme binding"/>
    <property type="evidence" value="ECO:0007669"/>
    <property type="project" value="TreeGrafter"/>
</dbReference>
<feature type="transmembrane region" description="Helical" evidence="13">
    <location>
        <begin position="88"/>
        <end position="106"/>
    </location>
</feature>
<keyword evidence="9 13" id="KW-1133">Transmembrane helix</keyword>
<evidence type="ECO:0000256" key="4">
    <source>
        <dbReference type="ARBA" id="ARBA00022475"/>
    </source>
</evidence>
<dbReference type="GO" id="GO:0005886">
    <property type="term" value="C:plasma membrane"/>
    <property type="evidence" value="ECO:0007669"/>
    <property type="project" value="UniProtKB-SubCell"/>
</dbReference>
<dbReference type="InterPro" id="IPR052168">
    <property type="entry name" value="Cytochrome_b561_oxidase"/>
</dbReference>
<dbReference type="OrthoDB" id="8723024at2"/>
<feature type="transmembrane region" description="Helical" evidence="13">
    <location>
        <begin position="20"/>
        <end position="38"/>
    </location>
</feature>
<keyword evidence="11 13" id="KW-0472">Membrane</keyword>
<evidence type="ECO:0000256" key="8">
    <source>
        <dbReference type="ARBA" id="ARBA00022982"/>
    </source>
</evidence>
<sequence>MPAGSTTPNTLDLERYSKPSIFFHWAIVVLIALAYFAIEIRGPKGSDSRIFWSNVHFWCGTLVLSLAVLRLAWRLWHGAPAEIADARVLTFLARLVHLALYVFIFVQPLLGILMINLGGHPVVLAGLGWQIQLVGADPAARPVIKEAHEFLGNLFYWVIGAHALAAIGHHVVLKDGTLRRML</sequence>
<dbReference type="PANTHER" id="PTHR30529">
    <property type="entry name" value="CYTOCHROME B561"/>
    <property type="match status" value="1"/>
</dbReference>
<evidence type="ECO:0000256" key="1">
    <source>
        <dbReference type="ARBA" id="ARBA00001970"/>
    </source>
</evidence>
<evidence type="ECO:0000256" key="10">
    <source>
        <dbReference type="ARBA" id="ARBA00023004"/>
    </source>
</evidence>
<dbReference type="SUPFAM" id="SSF81342">
    <property type="entry name" value="Transmembrane di-heme cytochromes"/>
    <property type="match status" value="1"/>
</dbReference>
<feature type="transmembrane region" description="Helical" evidence="13">
    <location>
        <begin position="113"/>
        <end position="134"/>
    </location>
</feature>
<dbReference type="EMBL" id="MTHB01000206">
    <property type="protein sequence ID" value="OXC74626.1"/>
    <property type="molecule type" value="Genomic_DNA"/>
</dbReference>
<evidence type="ECO:0000256" key="3">
    <source>
        <dbReference type="ARBA" id="ARBA00022448"/>
    </source>
</evidence>
<feature type="transmembrane region" description="Helical" evidence="13">
    <location>
        <begin position="154"/>
        <end position="173"/>
    </location>
</feature>
<dbReference type="Gene3D" id="1.20.950.20">
    <property type="entry name" value="Transmembrane di-heme cytochromes, Chain C"/>
    <property type="match status" value="1"/>
</dbReference>
<organism evidence="15 16">
    <name type="scientific">Caballeronia sordidicola</name>
    <name type="common">Burkholderia sordidicola</name>
    <dbReference type="NCBI Taxonomy" id="196367"/>
    <lineage>
        <taxon>Bacteria</taxon>
        <taxon>Pseudomonadati</taxon>
        <taxon>Pseudomonadota</taxon>
        <taxon>Betaproteobacteria</taxon>
        <taxon>Burkholderiales</taxon>
        <taxon>Burkholderiaceae</taxon>
        <taxon>Caballeronia</taxon>
    </lineage>
</organism>
<evidence type="ECO:0000256" key="6">
    <source>
        <dbReference type="ARBA" id="ARBA00022692"/>
    </source>
</evidence>
<dbReference type="InterPro" id="IPR016174">
    <property type="entry name" value="Di-haem_cyt_TM"/>
</dbReference>
<comment type="caution">
    <text evidence="15">The sequence shown here is derived from an EMBL/GenBank/DDBJ whole genome shotgun (WGS) entry which is preliminary data.</text>
</comment>
<dbReference type="GO" id="GO:0022904">
    <property type="term" value="P:respiratory electron transport chain"/>
    <property type="evidence" value="ECO:0007669"/>
    <property type="project" value="InterPro"/>
</dbReference>
<dbReference type="InterPro" id="IPR011577">
    <property type="entry name" value="Cyt_b561_bac/Ni-Hgenase"/>
</dbReference>
<keyword evidence="10" id="KW-0408">Iron</keyword>
<keyword evidence="7" id="KW-0479">Metal-binding</keyword>
<comment type="subcellular location">
    <subcellularLocation>
        <location evidence="2">Cell membrane</location>
        <topology evidence="2">Multi-pass membrane protein</topology>
    </subcellularLocation>
</comment>
<feature type="domain" description="Cytochrome b561 bacterial/Ni-hydrogenase" evidence="14">
    <location>
        <begin position="15"/>
        <end position="182"/>
    </location>
</feature>
<evidence type="ECO:0000256" key="2">
    <source>
        <dbReference type="ARBA" id="ARBA00004651"/>
    </source>
</evidence>
<keyword evidence="5" id="KW-0349">Heme</keyword>
<dbReference type="GO" id="GO:0009055">
    <property type="term" value="F:electron transfer activity"/>
    <property type="evidence" value="ECO:0007669"/>
    <property type="project" value="InterPro"/>
</dbReference>
<dbReference type="Proteomes" id="UP000214720">
    <property type="component" value="Unassembled WGS sequence"/>
</dbReference>
<evidence type="ECO:0000313" key="16">
    <source>
        <dbReference type="Proteomes" id="UP000214720"/>
    </source>
</evidence>
<evidence type="ECO:0000259" key="14">
    <source>
        <dbReference type="Pfam" id="PF01292"/>
    </source>
</evidence>
<accession>A0A226WTT9</accession>